<protein>
    <submittedName>
        <fullName evidence="1">Uncharacterized protein</fullName>
    </submittedName>
</protein>
<dbReference type="STRING" id="670482.SAMN04488542_11040"/>
<dbReference type="EMBL" id="FNBG01000010">
    <property type="protein sequence ID" value="SDF39613.1"/>
    <property type="molecule type" value="Genomic_DNA"/>
</dbReference>
<evidence type="ECO:0000313" key="2">
    <source>
        <dbReference type="Proteomes" id="UP000198972"/>
    </source>
</evidence>
<proteinExistence type="predicted"/>
<dbReference type="Proteomes" id="UP000198972">
    <property type="component" value="Unassembled WGS sequence"/>
</dbReference>
<name>A0A1G7KQX9_9BACL</name>
<keyword evidence="2" id="KW-1185">Reference proteome</keyword>
<evidence type="ECO:0000313" key="1">
    <source>
        <dbReference type="EMBL" id="SDF39613.1"/>
    </source>
</evidence>
<reference evidence="1 2" key="1">
    <citation type="submission" date="2016-10" db="EMBL/GenBank/DDBJ databases">
        <authorList>
            <person name="de Groot N.N."/>
        </authorList>
    </citation>
    <scope>NUCLEOTIDE SEQUENCE [LARGE SCALE GENOMIC DNA]</scope>
    <source>
        <strain evidence="1 2">DSM 28129</strain>
    </source>
</reference>
<dbReference type="RefSeq" id="WP_175471373.1">
    <property type="nucleotide sequence ID" value="NZ_FNBG01000010.1"/>
</dbReference>
<organism evidence="1 2">
    <name type="scientific">Fontibacillus panacisegetis</name>
    <dbReference type="NCBI Taxonomy" id="670482"/>
    <lineage>
        <taxon>Bacteria</taxon>
        <taxon>Bacillati</taxon>
        <taxon>Bacillota</taxon>
        <taxon>Bacilli</taxon>
        <taxon>Bacillales</taxon>
        <taxon>Paenibacillaceae</taxon>
        <taxon>Fontibacillus</taxon>
    </lineage>
</organism>
<dbReference type="AlphaFoldDB" id="A0A1G7KQX9"/>
<sequence length="55" mass="6337">MEIYELIEKSKKPLLFEKGSSQMWIDEYISQQMLEAHLDPNTDAASRNPASHICV</sequence>
<accession>A0A1G7KQX9</accession>
<gene>
    <name evidence="1" type="ORF">SAMN04488542_11040</name>
</gene>